<proteinExistence type="predicted"/>
<protein>
    <submittedName>
        <fullName evidence="2">Serine threonine protein kinase</fullName>
    </submittedName>
</protein>
<evidence type="ECO:0000313" key="2">
    <source>
        <dbReference type="EMBL" id="CDW76241.1"/>
    </source>
</evidence>
<sequence length="406" mass="47619">MSYLSTIRPIEINEQNIDLEQEDFYQIQLRILQNDKNQQLNKKLKFNQTTQSYGIACICDYLVIRVQNIQENGILYYYLGFSNIKVKMISNSQANEQLHLQALIWHINQAQERILITFNTTSEYEKICLNFKKHSIIYGIDINRQYKFKQYLGSGNQAEVSLYKDLITKKLYAIKSYLNINSECKRVMMREINILRQLKTCPGVIKLKRVYQYKSDFHLVFEYAKYGSLQEYALQNSPLNEKDCIKILKQLLEILNFMHQKGIIHRDLKADNILIKDQSKMLICISDFGIAINEKDFINSKIKCGTPGYVDPSVLKGERFSTKSDLFSLACTFYNLLTKEHIFPGNTVEQVLFNNTNLDPQQRLLRQNLNLSRGFLEIMNMMFERDQNKRVTAAQCLKVSKILHLF</sequence>
<dbReference type="SMART" id="SM00220">
    <property type="entry name" value="S_TKc"/>
    <property type="match status" value="1"/>
</dbReference>
<dbReference type="GO" id="GO:0005634">
    <property type="term" value="C:nucleus"/>
    <property type="evidence" value="ECO:0007669"/>
    <property type="project" value="TreeGrafter"/>
</dbReference>
<name>A0A078A1X4_STYLE</name>
<dbReference type="Proteomes" id="UP000039865">
    <property type="component" value="Unassembled WGS sequence"/>
</dbReference>
<dbReference type="PROSITE" id="PS00108">
    <property type="entry name" value="PROTEIN_KINASE_ST"/>
    <property type="match status" value="1"/>
</dbReference>
<dbReference type="GO" id="GO:0005524">
    <property type="term" value="F:ATP binding"/>
    <property type="evidence" value="ECO:0007669"/>
    <property type="project" value="InterPro"/>
</dbReference>
<dbReference type="PANTHER" id="PTHR44167">
    <property type="entry name" value="OVARIAN-SPECIFIC SERINE/THREONINE-PROTEIN KINASE LOK-RELATED"/>
    <property type="match status" value="1"/>
</dbReference>
<dbReference type="PROSITE" id="PS50011">
    <property type="entry name" value="PROTEIN_KINASE_DOM"/>
    <property type="match status" value="1"/>
</dbReference>
<dbReference type="GO" id="GO:0044773">
    <property type="term" value="P:mitotic DNA damage checkpoint signaling"/>
    <property type="evidence" value="ECO:0007669"/>
    <property type="project" value="TreeGrafter"/>
</dbReference>
<dbReference type="InParanoid" id="A0A078A1X4"/>
<gene>
    <name evidence="2" type="primary">Contig9549.g10209</name>
    <name evidence="2" type="ORF">STYLEM_5241</name>
</gene>
<feature type="domain" description="Protein kinase" evidence="1">
    <location>
        <begin position="146"/>
        <end position="406"/>
    </location>
</feature>
<dbReference type="OMA" id="ALIWHIN"/>
<dbReference type="InterPro" id="IPR000719">
    <property type="entry name" value="Prot_kinase_dom"/>
</dbReference>
<dbReference type="OrthoDB" id="4062651at2759"/>
<keyword evidence="3" id="KW-1185">Reference proteome</keyword>
<organism evidence="2 3">
    <name type="scientific">Stylonychia lemnae</name>
    <name type="common">Ciliate</name>
    <dbReference type="NCBI Taxonomy" id="5949"/>
    <lineage>
        <taxon>Eukaryota</taxon>
        <taxon>Sar</taxon>
        <taxon>Alveolata</taxon>
        <taxon>Ciliophora</taxon>
        <taxon>Intramacronucleata</taxon>
        <taxon>Spirotrichea</taxon>
        <taxon>Stichotrichia</taxon>
        <taxon>Sporadotrichida</taxon>
        <taxon>Oxytrichidae</taxon>
        <taxon>Stylonychinae</taxon>
        <taxon>Stylonychia</taxon>
    </lineage>
</organism>
<dbReference type="SUPFAM" id="SSF56112">
    <property type="entry name" value="Protein kinase-like (PK-like)"/>
    <property type="match status" value="1"/>
</dbReference>
<dbReference type="Gene3D" id="1.10.510.10">
    <property type="entry name" value="Transferase(Phosphotransferase) domain 1"/>
    <property type="match status" value="1"/>
</dbReference>
<dbReference type="PANTHER" id="PTHR44167:SF18">
    <property type="entry name" value="PROTEIN KINASE DOMAIN-CONTAINING PROTEIN"/>
    <property type="match status" value="1"/>
</dbReference>
<dbReference type="InterPro" id="IPR011009">
    <property type="entry name" value="Kinase-like_dom_sf"/>
</dbReference>
<accession>A0A078A1X4</accession>
<dbReference type="InterPro" id="IPR008271">
    <property type="entry name" value="Ser/Thr_kinase_AS"/>
</dbReference>
<dbReference type="Pfam" id="PF00069">
    <property type="entry name" value="Pkinase"/>
    <property type="match status" value="1"/>
</dbReference>
<keyword evidence="2" id="KW-0808">Transferase</keyword>
<keyword evidence="2" id="KW-0418">Kinase</keyword>
<evidence type="ECO:0000313" key="3">
    <source>
        <dbReference type="Proteomes" id="UP000039865"/>
    </source>
</evidence>
<dbReference type="GO" id="GO:0004674">
    <property type="term" value="F:protein serine/threonine kinase activity"/>
    <property type="evidence" value="ECO:0007669"/>
    <property type="project" value="TreeGrafter"/>
</dbReference>
<dbReference type="AlphaFoldDB" id="A0A078A1X4"/>
<reference evidence="2 3" key="1">
    <citation type="submission" date="2014-06" db="EMBL/GenBank/DDBJ databases">
        <authorList>
            <person name="Swart Estienne"/>
        </authorList>
    </citation>
    <scope>NUCLEOTIDE SEQUENCE [LARGE SCALE GENOMIC DNA]</scope>
    <source>
        <strain evidence="2 3">130c</strain>
    </source>
</reference>
<dbReference type="EMBL" id="CCKQ01005087">
    <property type="protein sequence ID" value="CDW76241.1"/>
    <property type="molecule type" value="Genomic_DNA"/>
</dbReference>
<evidence type="ECO:0000259" key="1">
    <source>
        <dbReference type="PROSITE" id="PS50011"/>
    </source>
</evidence>
<dbReference type="GO" id="GO:0005737">
    <property type="term" value="C:cytoplasm"/>
    <property type="evidence" value="ECO:0007669"/>
    <property type="project" value="TreeGrafter"/>
</dbReference>